<dbReference type="Gene3D" id="2.60.120.620">
    <property type="entry name" value="q2cbj1_9rhob like domain"/>
    <property type="match status" value="1"/>
</dbReference>
<gene>
    <name evidence="2" type="ORF">B1B_07402</name>
</gene>
<comment type="caution">
    <text evidence="2">The sequence shown here is derived from an EMBL/GenBank/DDBJ whole genome shotgun (WGS) entry which is preliminary data.</text>
</comment>
<name>T1ANG7_9ZZZZ</name>
<dbReference type="AlphaFoldDB" id="T1ANG7"/>
<reference evidence="2" key="2">
    <citation type="journal article" date="2014" name="ISME J.">
        <title>Microbial stratification in low pH oxic and suboxic macroscopic growths along an acid mine drainage.</title>
        <authorList>
            <person name="Mendez-Garcia C."/>
            <person name="Mesa V."/>
            <person name="Sprenger R.R."/>
            <person name="Richter M."/>
            <person name="Diez M.S."/>
            <person name="Solano J."/>
            <person name="Bargiela R."/>
            <person name="Golyshina O.V."/>
            <person name="Manteca A."/>
            <person name="Ramos J.L."/>
            <person name="Gallego J.R."/>
            <person name="Llorente I."/>
            <person name="Martins Dos Santos V.A."/>
            <person name="Jensen O.N."/>
            <person name="Pelaez A.I."/>
            <person name="Sanchez J."/>
            <person name="Ferrer M."/>
        </authorList>
    </citation>
    <scope>NUCLEOTIDE SEQUENCE</scope>
</reference>
<dbReference type="SUPFAM" id="SSF81901">
    <property type="entry name" value="HCP-like"/>
    <property type="match status" value="1"/>
</dbReference>
<protein>
    <recommendedName>
        <fullName evidence="3">Sel1 repeat family protein</fullName>
    </recommendedName>
</protein>
<dbReference type="EMBL" id="AUZY01004709">
    <property type="protein sequence ID" value="EQD62136.1"/>
    <property type="molecule type" value="Genomic_DNA"/>
</dbReference>
<dbReference type="Pfam" id="PF08238">
    <property type="entry name" value="Sel1"/>
    <property type="match status" value="2"/>
</dbReference>
<feature type="region of interest" description="Disordered" evidence="1">
    <location>
        <begin position="320"/>
        <end position="347"/>
    </location>
</feature>
<dbReference type="PANTHER" id="PTHR11102">
    <property type="entry name" value="SEL-1-LIKE PROTEIN"/>
    <property type="match status" value="1"/>
</dbReference>
<proteinExistence type="predicted"/>
<sequence>MIFSAPAPPQTGLAAALDALHRRDFTEAGTRFAELACQGQSEAMRYLGLLHLRGLGVEYDPFEAFRWTEEAVRTGSPSAARLTLASLYYLGLGTARNITLAQTLLLDAARTGDPAALRTLGLVYLGLGPAWHKQAHACLASAAADRDVFAVHAIAVMRLIEGHTAAALPILSWAGTRGLIPSLLRLKALQNRIGAKMVRDLAVRAPHQPERPRRLPIRRFTWKVFIPDPVVALEPRISLAIGTNLLHPVECDYLMALAAPHLKPEVTTHPDGKAAWSGKVTAMQFTRRLEDLVLFGLEERIAAFSGTVWDGHIPLAIERHSPGPGIARDERTERPGDGPMEPAGPDVKSHHVIARVSLNDGFTGGEVTFPALARTVPATTGLGIVFSSTDSYGNDDPLAAWYEKPVLGGEKWTALFHLHDGQA</sequence>
<dbReference type="InterPro" id="IPR011990">
    <property type="entry name" value="TPR-like_helical_dom_sf"/>
</dbReference>
<feature type="compositionally biased region" description="Basic and acidic residues" evidence="1">
    <location>
        <begin position="320"/>
        <end position="336"/>
    </location>
</feature>
<evidence type="ECO:0000313" key="2">
    <source>
        <dbReference type="EMBL" id="EQD62136.1"/>
    </source>
</evidence>
<evidence type="ECO:0008006" key="3">
    <source>
        <dbReference type="Google" id="ProtNLM"/>
    </source>
</evidence>
<dbReference type="SMART" id="SM00671">
    <property type="entry name" value="SEL1"/>
    <property type="match status" value="2"/>
</dbReference>
<organism evidence="2">
    <name type="scientific">mine drainage metagenome</name>
    <dbReference type="NCBI Taxonomy" id="410659"/>
    <lineage>
        <taxon>unclassified sequences</taxon>
        <taxon>metagenomes</taxon>
        <taxon>ecological metagenomes</taxon>
    </lineage>
</organism>
<dbReference type="InterPro" id="IPR050767">
    <property type="entry name" value="Sel1_AlgK"/>
</dbReference>
<evidence type="ECO:0000256" key="1">
    <source>
        <dbReference type="SAM" id="MobiDB-lite"/>
    </source>
</evidence>
<accession>T1ANG7</accession>
<dbReference type="InterPro" id="IPR006597">
    <property type="entry name" value="Sel1-like"/>
</dbReference>
<reference evidence="2" key="1">
    <citation type="submission" date="2013-08" db="EMBL/GenBank/DDBJ databases">
        <authorList>
            <person name="Mendez C."/>
            <person name="Richter M."/>
            <person name="Ferrer M."/>
            <person name="Sanchez J."/>
        </authorList>
    </citation>
    <scope>NUCLEOTIDE SEQUENCE</scope>
</reference>
<dbReference type="PANTHER" id="PTHR11102:SF160">
    <property type="entry name" value="ERAD-ASSOCIATED E3 UBIQUITIN-PROTEIN LIGASE COMPONENT HRD3"/>
    <property type="match status" value="1"/>
</dbReference>
<dbReference type="Gene3D" id="1.25.40.10">
    <property type="entry name" value="Tetratricopeptide repeat domain"/>
    <property type="match status" value="1"/>
</dbReference>